<dbReference type="InterPro" id="IPR036770">
    <property type="entry name" value="Ankyrin_rpt-contain_sf"/>
</dbReference>
<dbReference type="EMBL" id="QGMG01000889">
    <property type="protein sequence ID" value="TVY51161.1"/>
    <property type="molecule type" value="Genomic_DNA"/>
</dbReference>
<dbReference type="OrthoDB" id="3499705at2759"/>
<sequence>DTDPGPDPFTGRAGASQPDTNLNPDTEIKIEEIGSPPPYEAKAHNEPEKHVQPSVLSASTTLYGSRGASGRASRSEEQGTRVGVKSTDQTLYGAAAGGHLEEVKRLLEAGVNPSDRTVCDWCPLVSICIHPSISPFNHPPMPKIPNPGPRPLATRRSKLTDLAAIQHWAAHNDLVHGHEIVKLLVRYGADVNQVSDTGLTPLDLARRAERGENVRFLEGVGGMSGLEVRGHSMGLLE</sequence>
<protein>
    <submittedName>
        <fullName evidence="4">Uncharacterized protein</fullName>
    </submittedName>
</protein>
<dbReference type="PANTHER" id="PTHR24171">
    <property type="entry name" value="ANKYRIN REPEAT DOMAIN-CONTAINING PROTEIN 39-RELATED"/>
    <property type="match status" value="1"/>
</dbReference>
<evidence type="ECO:0000256" key="2">
    <source>
        <dbReference type="ARBA" id="ARBA00023043"/>
    </source>
</evidence>
<dbReference type="Pfam" id="PF00023">
    <property type="entry name" value="Ank"/>
    <property type="match status" value="1"/>
</dbReference>
<evidence type="ECO:0000313" key="5">
    <source>
        <dbReference type="Proteomes" id="UP000481288"/>
    </source>
</evidence>
<evidence type="ECO:0000256" key="3">
    <source>
        <dbReference type="SAM" id="MobiDB-lite"/>
    </source>
</evidence>
<dbReference type="Proteomes" id="UP000481288">
    <property type="component" value="Unassembled WGS sequence"/>
</dbReference>
<organism evidence="4 5">
    <name type="scientific">Lachnellula cervina</name>
    <dbReference type="NCBI Taxonomy" id="1316786"/>
    <lineage>
        <taxon>Eukaryota</taxon>
        <taxon>Fungi</taxon>
        <taxon>Dikarya</taxon>
        <taxon>Ascomycota</taxon>
        <taxon>Pezizomycotina</taxon>
        <taxon>Leotiomycetes</taxon>
        <taxon>Helotiales</taxon>
        <taxon>Lachnaceae</taxon>
        <taxon>Lachnellula</taxon>
    </lineage>
</organism>
<keyword evidence="5" id="KW-1185">Reference proteome</keyword>
<dbReference type="Gene3D" id="1.25.40.20">
    <property type="entry name" value="Ankyrin repeat-containing domain"/>
    <property type="match status" value="1"/>
</dbReference>
<keyword evidence="1" id="KW-0677">Repeat</keyword>
<gene>
    <name evidence="4" type="ORF">LCER1_G005994</name>
</gene>
<evidence type="ECO:0000256" key="1">
    <source>
        <dbReference type="ARBA" id="ARBA00022737"/>
    </source>
</evidence>
<comment type="caution">
    <text evidence="4">The sequence shown here is derived from an EMBL/GenBank/DDBJ whole genome shotgun (WGS) entry which is preliminary data.</text>
</comment>
<feature type="non-terminal residue" evidence="4">
    <location>
        <position position="1"/>
    </location>
</feature>
<feature type="compositionally biased region" description="Polar residues" evidence="3">
    <location>
        <begin position="54"/>
        <end position="63"/>
    </location>
</feature>
<reference evidence="4 5" key="1">
    <citation type="submission" date="2018-05" db="EMBL/GenBank/DDBJ databases">
        <title>Whole genome sequencing for identification of molecular markers to develop diagnostic detection tools for the regulated plant pathogen Lachnellula willkommii.</title>
        <authorList>
            <person name="Giroux E."/>
            <person name="Bilodeau G."/>
        </authorList>
    </citation>
    <scope>NUCLEOTIDE SEQUENCE [LARGE SCALE GENOMIC DNA]</scope>
    <source>
        <strain evidence="4 5">CBS 625.97</strain>
    </source>
</reference>
<feature type="compositionally biased region" description="Basic and acidic residues" evidence="3">
    <location>
        <begin position="41"/>
        <end position="51"/>
    </location>
</feature>
<accession>A0A7D8UND2</accession>
<evidence type="ECO:0000313" key="4">
    <source>
        <dbReference type="EMBL" id="TVY51161.1"/>
    </source>
</evidence>
<dbReference type="AlphaFoldDB" id="A0A7D8UND2"/>
<dbReference type="InterPro" id="IPR002110">
    <property type="entry name" value="Ankyrin_rpt"/>
</dbReference>
<dbReference type="SUPFAM" id="SSF48403">
    <property type="entry name" value="Ankyrin repeat"/>
    <property type="match status" value="1"/>
</dbReference>
<proteinExistence type="predicted"/>
<keyword evidence="2" id="KW-0040">ANK repeat</keyword>
<name>A0A7D8UND2_9HELO</name>
<feature type="region of interest" description="Disordered" evidence="3">
    <location>
        <begin position="1"/>
        <end position="84"/>
    </location>
</feature>